<sequence length="70" mass="7812">MGNTTKKFTCLQIPRQTAQECLSIRKNTGEISMQSAEKSDNLSSVQAFCSITLDFFTKSRYTISKAISLL</sequence>
<dbReference type="AlphaFoldDB" id="U2MBV5"/>
<dbReference type="HOGENOM" id="CLU_2755394_0_0_9"/>
<comment type="caution">
    <text evidence="1">The sequence shown here is derived from an EMBL/GenBank/DDBJ whole genome shotgun (WGS) entry which is preliminary data.</text>
</comment>
<accession>U2MBV5</accession>
<dbReference type="EMBL" id="AWVF01000096">
    <property type="protein sequence ID" value="ERJ96783.1"/>
    <property type="molecule type" value="Genomic_DNA"/>
</dbReference>
<proteinExistence type="predicted"/>
<evidence type="ECO:0000313" key="1">
    <source>
        <dbReference type="EMBL" id="ERJ96783.1"/>
    </source>
</evidence>
<protein>
    <submittedName>
        <fullName evidence="1">Uncharacterized protein</fullName>
    </submittedName>
</protein>
<dbReference type="Proteomes" id="UP000016662">
    <property type="component" value="Unassembled WGS sequence"/>
</dbReference>
<name>U2MBV5_9FIRM</name>
<organism evidence="1 2">
    <name type="scientific">Ruminococcus callidus ATCC 27760</name>
    <dbReference type="NCBI Taxonomy" id="411473"/>
    <lineage>
        <taxon>Bacteria</taxon>
        <taxon>Bacillati</taxon>
        <taxon>Bacillota</taxon>
        <taxon>Clostridia</taxon>
        <taxon>Eubacteriales</taxon>
        <taxon>Oscillospiraceae</taxon>
        <taxon>Ruminococcus</taxon>
    </lineage>
</organism>
<keyword evidence="2" id="KW-1185">Reference proteome</keyword>
<dbReference type="STRING" id="411473.RUMCAL_00865"/>
<reference evidence="1 2" key="1">
    <citation type="submission" date="2013-07" db="EMBL/GenBank/DDBJ databases">
        <authorList>
            <person name="Weinstock G."/>
            <person name="Sodergren E."/>
            <person name="Wylie T."/>
            <person name="Fulton L."/>
            <person name="Fulton R."/>
            <person name="Fronick C."/>
            <person name="O'Laughlin M."/>
            <person name="Godfrey J."/>
            <person name="Miner T."/>
            <person name="Herter B."/>
            <person name="Appelbaum E."/>
            <person name="Cordes M."/>
            <person name="Lek S."/>
            <person name="Wollam A."/>
            <person name="Pepin K.H."/>
            <person name="Palsikar V.B."/>
            <person name="Mitreva M."/>
            <person name="Wilson R.K."/>
        </authorList>
    </citation>
    <scope>NUCLEOTIDE SEQUENCE [LARGE SCALE GENOMIC DNA]</scope>
    <source>
        <strain evidence="1 2">ATCC 27760</strain>
    </source>
</reference>
<evidence type="ECO:0000313" key="2">
    <source>
        <dbReference type="Proteomes" id="UP000016662"/>
    </source>
</evidence>
<gene>
    <name evidence="1" type="ORF">RUMCAL_00865</name>
</gene>